<gene>
    <name evidence="7" type="ORF">HCG48_19225</name>
</gene>
<reference evidence="7 8" key="1">
    <citation type="submission" date="2020-04" db="EMBL/GenBank/DDBJ databases">
        <authorList>
            <person name="Basu S."/>
            <person name="Maruthanayagam V."/>
            <person name="Chakraborty S."/>
            <person name="Pramanik A."/>
            <person name="Mukherjee J."/>
            <person name="Brink B."/>
        </authorList>
    </citation>
    <scope>NUCLEOTIDE SEQUENCE [LARGE SCALE GENOMIC DNA]</scope>
    <source>
        <strain evidence="7 8">AP17</strain>
    </source>
</reference>
<evidence type="ECO:0000256" key="6">
    <source>
        <dbReference type="RuleBase" id="RU363041"/>
    </source>
</evidence>
<dbReference type="Pfam" id="PF01925">
    <property type="entry name" value="TauE"/>
    <property type="match status" value="1"/>
</dbReference>
<organism evidence="7 8">
    <name type="scientific">Oxynema aestuarii AP17</name>
    <dbReference type="NCBI Taxonomy" id="2064643"/>
    <lineage>
        <taxon>Bacteria</taxon>
        <taxon>Bacillati</taxon>
        <taxon>Cyanobacteriota</taxon>
        <taxon>Cyanophyceae</taxon>
        <taxon>Oscillatoriophycideae</taxon>
        <taxon>Oscillatoriales</taxon>
        <taxon>Oscillatoriaceae</taxon>
        <taxon>Oxynema</taxon>
        <taxon>Oxynema aestuarii</taxon>
    </lineage>
</organism>
<proteinExistence type="inferred from homology"/>
<dbReference type="PANTHER" id="PTHR43701">
    <property type="entry name" value="MEMBRANE TRANSPORTER PROTEIN MJ0441-RELATED"/>
    <property type="match status" value="1"/>
</dbReference>
<dbReference type="PANTHER" id="PTHR43701:SF2">
    <property type="entry name" value="MEMBRANE TRANSPORTER PROTEIN YJNA-RELATED"/>
    <property type="match status" value="1"/>
</dbReference>
<dbReference type="GO" id="GO:0005886">
    <property type="term" value="C:plasma membrane"/>
    <property type="evidence" value="ECO:0007669"/>
    <property type="project" value="UniProtKB-SubCell"/>
</dbReference>
<evidence type="ECO:0000256" key="2">
    <source>
        <dbReference type="ARBA" id="ARBA00009142"/>
    </source>
</evidence>
<keyword evidence="4 6" id="KW-1133">Transmembrane helix</keyword>
<evidence type="ECO:0000313" key="8">
    <source>
        <dbReference type="Proteomes" id="UP000500857"/>
    </source>
</evidence>
<feature type="transmembrane region" description="Helical" evidence="6">
    <location>
        <begin position="77"/>
        <end position="94"/>
    </location>
</feature>
<sequence>MPELTTEFTLFCFGIVIGAIGAMFGLGGGFLIVPLLSVWGISVVEAAATSLVGVFLTSVSGTVRNWWQGDVDGRSCFQLALFGIPTAQLGAWLGDRLPDRILSIGFALFLFVSLFLLHWRQQKLAGVELPEAIATDREGEISDSWGDRLGQFAQIGAIAGILAGLFGVGGGIVIVPLLLLLTRATLRSAAAISLGAIVPISASALTLHAFNGNILWLPGVCLGLGGIFGAQFGIALMPYLPAKLLDRTFQFLLLALALYMSRPVFLEFRF</sequence>
<feature type="transmembrane region" description="Helical" evidence="6">
    <location>
        <begin position="216"/>
        <end position="237"/>
    </location>
</feature>
<keyword evidence="5 6" id="KW-0472">Membrane</keyword>
<dbReference type="AlphaFoldDB" id="A0A6H1U343"/>
<protein>
    <recommendedName>
        <fullName evidence="6">Probable membrane transporter protein</fullName>
    </recommendedName>
</protein>
<dbReference type="RefSeq" id="WP_168570601.1">
    <property type="nucleotide sequence ID" value="NZ_CP051167.1"/>
</dbReference>
<accession>A0A6H1U343</accession>
<evidence type="ECO:0000313" key="7">
    <source>
        <dbReference type="EMBL" id="QIZ72453.1"/>
    </source>
</evidence>
<evidence type="ECO:0000256" key="3">
    <source>
        <dbReference type="ARBA" id="ARBA00022692"/>
    </source>
</evidence>
<name>A0A6H1U343_9CYAN</name>
<dbReference type="Proteomes" id="UP000500857">
    <property type="component" value="Chromosome"/>
</dbReference>
<dbReference type="KEGG" id="oxy:HCG48_19225"/>
<feature type="transmembrane region" description="Helical" evidence="6">
    <location>
        <begin position="38"/>
        <end position="57"/>
    </location>
</feature>
<feature type="transmembrane region" description="Helical" evidence="6">
    <location>
        <begin position="249"/>
        <end position="266"/>
    </location>
</feature>
<dbReference type="InterPro" id="IPR051598">
    <property type="entry name" value="TSUP/Inactive_protease-like"/>
</dbReference>
<evidence type="ECO:0000256" key="4">
    <source>
        <dbReference type="ARBA" id="ARBA00022989"/>
    </source>
</evidence>
<feature type="transmembrane region" description="Helical" evidence="6">
    <location>
        <begin position="152"/>
        <end position="181"/>
    </location>
</feature>
<evidence type="ECO:0000256" key="5">
    <source>
        <dbReference type="ARBA" id="ARBA00023136"/>
    </source>
</evidence>
<comment type="subcellular location">
    <subcellularLocation>
        <location evidence="6">Cell membrane</location>
        <topology evidence="6">Multi-pass membrane protein</topology>
    </subcellularLocation>
    <subcellularLocation>
        <location evidence="1">Membrane</location>
        <topology evidence="1">Multi-pass membrane protein</topology>
    </subcellularLocation>
</comment>
<comment type="similarity">
    <text evidence="2 6">Belongs to the 4-toluene sulfonate uptake permease (TSUP) (TC 2.A.102) family.</text>
</comment>
<evidence type="ECO:0000256" key="1">
    <source>
        <dbReference type="ARBA" id="ARBA00004141"/>
    </source>
</evidence>
<feature type="transmembrane region" description="Helical" evidence="6">
    <location>
        <begin position="188"/>
        <end position="210"/>
    </location>
</feature>
<keyword evidence="6" id="KW-1003">Cell membrane</keyword>
<feature type="transmembrane region" description="Helical" evidence="6">
    <location>
        <begin position="101"/>
        <end position="119"/>
    </location>
</feature>
<keyword evidence="3 6" id="KW-0812">Transmembrane</keyword>
<dbReference type="InterPro" id="IPR002781">
    <property type="entry name" value="TM_pro_TauE-like"/>
</dbReference>
<dbReference type="EMBL" id="CP051167">
    <property type="protein sequence ID" value="QIZ72453.1"/>
    <property type="molecule type" value="Genomic_DNA"/>
</dbReference>
<keyword evidence="8" id="KW-1185">Reference proteome</keyword>
<feature type="transmembrane region" description="Helical" evidence="6">
    <location>
        <begin position="6"/>
        <end position="26"/>
    </location>
</feature>